<dbReference type="Pfam" id="PF00561">
    <property type="entry name" value="Abhydrolase_1"/>
    <property type="match status" value="1"/>
</dbReference>
<accession>A0A7X1TM39</accession>
<dbReference type="EMBL" id="VJXX01000001">
    <property type="protein sequence ID" value="MPY09160.1"/>
    <property type="molecule type" value="Genomic_DNA"/>
</dbReference>
<dbReference type="RefSeq" id="WP_152811491.1">
    <property type="nucleotide sequence ID" value="NZ_VJXX01000001.1"/>
</dbReference>
<dbReference type="GO" id="GO:0016787">
    <property type="term" value="F:hydrolase activity"/>
    <property type="evidence" value="ECO:0007669"/>
    <property type="project" value="UniProtKB-KW"/>
</dbReference>
<dbReference type="SUPFAM" id="SSF53474">
    <property type="entry name" value="alpha/beta-Hydrolases"/>
    <property type="match status" value="1"/>
</dbReference>
<evidence type="ECO:0000313" key="2">
    <source>
        <dbReference type="EMBL" id="MPY09160.1"/>
    </source>
</evidence>
<evidence type="ECO:0000259" key="1">
    <source>
        <dbReference type="Pfam" id="PF00561"/>
    </source>
</evidence>
<proteinExistence type="predicted"/>
<gene>
    <name evidence="2" type="ORF">FNH21_00135</name>
</gene>
<reference evidence="3" key="1">
    <citation type="submission" date="2019-07" db="EMBL/GenBank/DDBJ databases">
        <title>Arthrobacter KR32 sp. nov., isolated from mountain cheese made of cows milk.</title>
        <authorList>
            <person name="Flegler A."/>
        </authorList>
    </citation>
    <scope>NUCLEOTIDE SEQUENCE [LARGE SCALE GENOMIC DNA]</scope>
    <source>
        <strain evidence="3">KR32</strain>
    </source>
</reference>
<dbReference type="InterPro" id="IPR000073">
    <property type="entry name" value="AB_hydrolase_1"/>
</dbReference>
<dbReference type="Proteomes" id="UP000326464">
    <property type="component" value="Unassembled WGS sequence"/>
</dbReference>
<dbReference type="PANTHER" id="PTHR43194">
    <property type="entry name" value="HYDROLASE ALPHA/BETA FOLD FAMILY"/>
    <property type="match status" value="1"/>
</dbReference>
<name>A0A7X1TM39_9MICC</name>
<sequence length="260" mass="26672">MLQVLGEGGQAVLLLPGGGEAVEGFFPGLVEGLVADPGCRVILYDRPGTAASEVGGGLADATDAIHTVLTDLSVGPVVVIGQSLGGAVAMLLARDHPEDVAGLVLLDPTPVNDVTLARQMERTASVTAILSKAPGLGRAFRALLRSSATRSATRHSMTPAARAAALTIADVDLPRLSTAATGLERIAQSFTEAQLPLVPAAVVTADRRPGSSLRRAHQRVAAALGTPLVSWPGAVHEVHLSHEREVLAVSRTVVRAVIAA</sequence>
<comment type="caution">
    <text evidence="2">The sequence shown here is derived from an EMBL/GenBank/DDBJ whole genome shotgun (WGS) entry which is preliminary data.</text>
</comment>
<protein>
    <submittedName>
        <fullName evidence="2">Alpha/beta hydrolase</fullName>
    </submittedName>
</protein>
<keyword evidence="3" id="KW-1185">Reference proteome</keyword>
<organism evidence="2 3">
    <name type="scientific">Arthrobacter bussei</name>
    <dbReference type="NCBI Taxonomy" id="2594179"/>
    <lineage>
        <taxon>Bacteria</taxon>
        <taxon>Bacillati</taxon>
        <taxon>Actinomycetota</taxon>
        <taxon>Actinomycetes</taxon>
        <taxon>Micrococcales</taxon>
        <taxon>Micrococcaceae</taxon>
        <taxon>Arthrobacter</taxon>
    </lineage>
</organism>
<dbReference type="AlphaFoldDB" id="A0A7X1TM39"/>
<evidence type="ECO:0000313" key="3">
    <source>
        <dbReference type="Proteomes" id="UP000326464"/>
    </source>
</evidence>
<dbReference type="Gene3D" id="3.40.50.1820">
    <property type="entry name" value="alpha/beta hydrolase"/>
    <property type="match status" value="1"/>
</dbReference>
<dbReference type="InterPro" id="IPR029058">
    <property type="entry name" value="AB_hydrolase_fold"/>
</dbReference>
<keyword evidence="2" id="KW-0378">Hydrolase</keyword>
<dbReference type="PRINTS" id="PR00111">
    <property type="entry name" value="ABHYDROLASE"/>
</dbReference>
<feature type="domain" description="AB hydrolase-1" evidence="1">
    <location>
        <begin position="11"/>
        <end position="162"/>
    </location>
</feature>
<dbReference type="OrthoDB" id="5902829at2"/>
<dbReference type="PANTHER" id="PTHR43194:SF2">
    <property type="entry name" value="PEROXISOMAL MEMBRANE PROTEIN LPX1"/>
    <property type="match status" value="1"/>
</dbReference>
<dbReference type="InterPro" id="IPR050228">
    <property type="entry name" value="Carboxylesterase_BioH"/>
</dbReference>